<feature type="transmembrane region" description="Helical" evidence="1">
    <location>
        <begin position="7"/>
        <end position="30"/>
    </location>
</feature>
<dbReference type="RefSeq" id="WP_208195394.1">
    <property type="nucleotide sequence ID" value="NZ_CP076023.1"/>
</dbReference>
<proteinExistence type="predicted"/>
<accession>A0ABX8GG06</accession>
<reference evidence="2 3" key="1">
    <citation type="submission" date="2021-05" db="EMBL/GenBank/DDBJ databases">
        <title>Novel species in genus Cellulomonas.</title>
        <authorList>
            <person name="Zhang G."/>
        </authorList>
    </citation>
    <scope>NUCLEOTIDE SEQUENCE [LARGE SCALE GENOMIC DNA]</scope>
    <source>
        <strain evidence="3">zg-ZUI157</strain>
    </source>
</reference>
<protein>
    <recommendedName>
        <fullName evidence="4">DedA family protein</fullName>
    </recommendedName>
</protein>
<feature type="transmembrane region" description="Helical" evidence="1">
    <location>
        <begin position="150"/>
        <end position="172"/>
    </location>
</feature>
<evidence type="ECO:0000313" key="2">
    <source>
        <dbReference type="EMBL" id="QWC14895.1"/>
    </source>
</evidence>
<keyword evidence="3" id="KW-1185">Reference proteome</keyword>
<evidence type="ECO:0000313" key="3">
    <source>
        <dbReference type="Proteomes" id="UP000679335"/>
    </source>
</evidence>
<gene>
    <name evidence="2" type="ORF">KKR89_11075</name>
</gene>
<feature type="transmembrane region" description="Helical" evidence="1">
    <location>
        <begin position="122"/>
        <end position="144"/>
    </location>
</feature>
<keyword evidence="1" id="KW-0472">Membrane</keyword>
<evidence type="ECO:0000256" key="1">
    <source>
        <dbReference type="SAM" id="Phobius"/>
    </source>
</evidence>
<feature type="transmembrane region" description="Helical" evidence="1">
    <location>
        <begin position="88"/>
        <end position="110"/>
    </location>
</feature>
<name>A0ABX8GG06_9CELL</name>
<dbReference type="EMBL" id="CP076023">
    <property type="protein sequence ID" value="QWC14895.1"/>
    <property type="molecule type" value="Genomic_DNA"/>
</dbReference>
<keyword evidence="1" id="KW-0812">Transmembrane</keyword>
<keyword evidence="1" id="KW-1133">Transmembrane helix</keyword>
<evidence type="ECO:0008006" key="4">
    <source>
        <dbReference type="Google" id="ProtNLM"/>
    </source>
</evidence>
<dbReference type="Proteomes" id="UP000679335">
    <property type="component" value="Chromosome"/>
</dbReference>
<sequence length="200" mass="21239">MSSSEVLAVYGLDGLPVAVALACLFTIVMARSHLTYWAGRAVQRGARFEGERRHGPRWWQRTVERTARLASTPSARRGVALVHRWGPLAVTLAYATVGIQTAVFAGAGLVRMPYLRFTVASIPGAALWAVIWGTVGAGAVWGAVTLAAGSAWALATMALVAVLLAVVVVAAVRRRRAAEPHLAITARDARTERTTSGERG</sequence>
<organism evidence="2 3">
    <name type="scientific">Cellulomonas dongxiuzhuiae</name>
    <dbReference type="NCBI Taxonomy" id="2819979"/>
    <lineage>
        <taxon>Bacteria</taxon>
        <taxon>Bacillati</taxon>
        <taxon>Actinomycetota</taxon>
        <taxon>Actinomycetes</taxon>
        <taxon>Micrococcales</taxon>
        <taxon>Cellulomonadaceae</taxon>
        <taxon>Cellulomonas</taxon>
    </lineage>
</organism>